<dbReference type="KEGG" id="nps:KRR39_03950"/>
<dbReference type="Pfam" id="PF07228">
    <property type="entry name" value="SpoIIE"/>
    <property type="match status" value="1"/>
</dbReference>
<dbReference type="GO" id="GO:0016791">
    <property type="term" value="F:phosphatase activity"/>
    <property type="evidence" value="ECO:0007669"/>
    <property type="project" value="TreeGrafter"/>
</dbReference>
<accession>A0A975Y0Z5</accession>
<sequence length="406" mass="43150">MARGLSGALHTDRAVDLVLEMLVGPVVDWAQITLVDRSQLRFRSRGPDGRLLTGRLPVEDVPESSSLGRALFTGATDLLMVPDGGDTDSATLASAVPSETLRGSLTSIRPMDLLTIAMSARGTTYGALTIAQRCGNGFDERAVAFLEDFAHRVAVTLDTTRALAESRRVATVLSRELVPPSLPDLAGVAFGTYYRVAYEQEALGGDFYDVHGDDDGWTAVVGDVCGKGVEAAVLTGKVRQAVRTASLVDRDPSRVLDLANRTLVSDSDETFVTAVCARGRKVGDVLHLDIASAGHPEPLVVRRDGSVEQVPVSGTVLGLLPSSTYTSVSIELAEGETCLFYTDGVAEAPGHRTRFGDDRMREVLLATGACHVTAQVESVAVALSTHLRDRAHDDIAILAVQSIGER</sequence>
<keyword evidence="1" id="KW-0378">Hydrolase</keyword>
<dbReference type="Proteomes" id="UP000683575">
    <property type="component" value="Chromosome"/>
</dbReference>
<dbReference type="PANTHER" id="PTHR43156">
    <property type="entry name" value="STAGE II SPORULATION PROTEIN E-RELATED"/>
    <property type="match status" value="1"/>
</dbReference>
<evidence type="ECO:0000256" key="1">
    <source>
        <dbReference type="ARBA" id="ARBA00022801"/>
    </source>
</evidence>
<reference evidence="3" key="1">
    <citation type="submission" date="2021-06" db="EMBL/GenBank/DDBJ databases">
        <title>Complete genome sequence of Nocardioides sp. G188.</title>
        <authorList>
            <person name="Im W.-T."/>
        </authorList>
    </citation>
    <scope>NUCLEOTIDE SEQUENCE</scope>
    <source>
        <strain evidence="3">G188</strain>
    </source>
</reference>
<gene>
    <name evidence="3" type="ORF">KRR39_03950</name>
</gene>
<feature type="domain" description="PPM-type phosphatase" evidence="2">
    <location>
        <begin position="187"/>
        <end position="406"/>
    </location>
</feature>
<dbReference type="SMART" id="SM00331">
    <property type="entry name" value="PP2C_SIG"/>
    <property type="match status" value="1"/>
</dbReference>
<dbReference type="AlphaFoldDB" id="A0A975Y0Z5"/>
<dbReference type="PANTHER" id="PTHR43156:SF2">
    <property type="entry name" value="STAGE II SPORULATION PROTEIN E"/>
    <property type="match status" value="1"/>
</dbReference>
<keyword evidence="4" id="KW-1185">Reference proteome</keyword>
<organism evidence="3 4">
    <name type="scientific">Nocardioides panacis</name>
    <dbReference type="NCBI Taxonomy" id="2849501"/>
    <lineage>
        <taxon>Bacteria</taxon>
        <taxon>Bacillati</taxon>
        <taxon>Actinomycetota</taxon>
        <taxon>Actinomycetes</taxon>
        <taxon>Propionibacteriales</taxon>
        <taxon>Nocardioidaceae</taxon>
        <taxon>Nocardioides</taxon>
    </lineage>
</organism>
<proteinExistence type="predicted"/>
<name>A0A975Y0Z5_9ACTN</name>
<evidence type="ECO:0000313" key="3">
    <source>
        <dbReference type="EMBL" id="QWZ08993.1"/>
    </source>
</evidence>
<dbReference type="RefSeq" id="WP_216940839.1">
    <property type="nucleotide sequence ID" value="NZ_CP077062.1"/>
</dbReference>
<dbReference type="PROSITE" id="PS51746">
    <property type="entry name" value="PPM_2"/>
    <property type="match status" value="1"/>
</dbReference>
<protein>
    <submittedName>
        <fullName evidence="3">SpoIIE family protein phosphatase</fullName>
    </submittedName>
</protein>
<dbReference type="InterPro" id="IPR001932">
    <property type="entry name" value="PPM-type_phosphatase-like_dom"/>
</dbReference>
<dbReference type="EMBL" id="CP077062">
    <property type="protein sequence ID" value="QWZ08993.1"/>
    <property type="molecule type" value="Genomic_DNA"/>
</dbReference>
<dbReference type="InterPro" id="IPR052016">
    <property type="entry name" value="Bact_Sigma-Reg"/>
</dbReference>
<evidence type="ECO:0000313" key="4">
    <source>
        <dbReference type="Proteomes" id="UP000683575"/>
    </source>
</evidence>
<evidence type="ECO:0000259" key="2">
    <source>
        <dbReference type="PROSITE" id="PS51746"/>
    </source>
</evidence>